<reference evidence="8" key="1">
    <citation type="submission" date="2016-12" db="EMBL/GenBank/DDBJ databases">
        <authorList>
            <person name="Jung M.Y."/>
            <person name="Lee S.H."/>
        </authorList>
    </citation>
    <scope>NUCLEOTIDE SEQUENCE [LARGE SCALE GENOMIC DNA]</scope>
    <source>
        <strain evidence="8">WiKim39</strain>
    </source>
</reference>
<keyword evidence="4" id="KW-0456">Lyase</keyword>
<organism evidence="7 8">
    <name type="scientific">Companilactobacillus allii</name>
    <dbReference type="NCBI Taxonomy" id="1847728"/>
    <lineage>
        <taxon>Bacteria</taxon>
        <taxon>Bacillati</taxon>
        <taxon>Bacillota</taxon>
        <taxon>Bacilli</taxon>
        <taxon>Lactobacillales</taxon>
        <taxon>Lactobacillaceae</taxon>
        <taxon>Companilactobacillus</taxon>
    </lineage>
</organism>
<dbReference type="Gene3D" id="3.40.640.10">
    <property type="entry name" value="Type I PLP-dependent aspartate aminotransferase-like (Major domain)"/>
    <property type="match status" value="1"/>
</dbReference>
<dbReference type="KEGG" id="lalw:BTM29_04110"/>
<sequence>MSKYDFDTTIDRRKTDSVKWDIASNELPMWVADMDFKTAPVIVDAIEKKAQDAIFGYEEPHDDYFRAVADWYESEHGSRPDTDWMMFVTGVVPAISSAVRKVTSVGDNVLIQAPVYNIFYNSIVNNGRHILSNDLVYKDFDYEIDFKDLEAKLKEPLTTMMILCNPHNPVGKVWSKSDLVKIARLCNKYHVFLLSDEIHGDLTFGAEYTPMFSLDENLIQNLIVCVSPSKTFNVAAMHAATIIVPNENLRMQVNRGINTDELAEPNSFAIPVTIAAYEHGHDWLKELKEKLVDNKNIVADFLQSELPEVKLIPSQATYLLWIDTSKVSTDSKELAAFIRKETGLYLSAGNVYGGNGDDFLRLNIACPKKLLNDGLNRLKQGIELYQANLVK</sequence>
<protein>
    <recommendedName>
        <fullName evidence="2">cysteine-S-conjugate beta-lyase</fullName>
        <ecNumber evidence="2">4.4.1.13</ecNumber>
    </recommendedName>
</protein>
<dbReference type="RefSeq" id="WP_076614290.1">
    <property type="nucleotide sequence ID" value="NZ_CP019323.1"/>
</dbReference>
<keyword evidence="3" id="KW-0663">Pyridoxal phosphate</keyword>
<dbReference type="GO" id="GO:0030170">
    <property type="term" value="F:pyridoxal phosphate binding"/>
    <property type="evidence" value="ECO:0007669"/>
    <property type="project" value="InterPro"/>
</dbReference>
<evidence type="ECO:0000259" key="6">
    <source>
        <dbReference type="Pfam" id="PF00155"/>
    </source>
</evidence>
<evidence type="ECO:0000256" key="4">
    <source>
        <dbReference type="ARBA" id="ARBA00023239"/>
    </source>
</evidence>
<dbReference type="PANTHER" id="PTHR43525">
    <property type="entry name" value="PROTEIN MALY"/>
    <property type="match status" value="1"/>
</dbReference>
<proteinExistence type="inferred from homology"/>
<dbReference type="InterPro" id="IPR015421">
    <property type="entry name" value="PyrdxlP-dep_Trfase_major"/>
</dbReference>
<comment type="similarity">
    <text evidence="5">Belongs to the class-II pyridoxal-phosphate-dependent aminotransferase family. MalY/PatB cystathionine beta-lyase subfamily.</text>
</comment>
<dbReference type="InterPro" id="IPR004839">
    <property type="entry name" value="Aminotransferase_I/II_large"/>
</dbReference>
<evidence type="ECO:0000313" key="7">
    <source>
        <dbReference type="EMBL" id="APX71786.1"/>
    </source>
</evidence>
<dbReference type="InterPro" id="IPR015424">
    <property type="entry name" value="PyrdxlP-dep_Trfase"/>
</dbReference>
<evidence type="ECO:0000256" key="1">
    <source>
        <dbReference type="ARBA" id="ARBA00001933"/>
    </source>
</evidence>
<dbReference type="Pfam" id="PF00155">
    <property type="entry name" value="Aminotran_1_2"/>
    <property type="match status" value="1"/>
</dbReference>
<dbReference type="CDD" id="cd00609">
    <property type="entry name" value="AAT_like"/>
    <property type="match status" value="1"/>
</dbReference>
<dbReference type="Proteomes" id="UP000187499">
    <property type="component" value="Chromosome"/>
</dbReference>
<dbReference type="EC" id="4.4.1.13" evidence="2"/>
<dbReference type="EMBL" id="CP019323">
    <property type="protein sequence ID" value="APX71786.1"/>
    <property type="molecule type" value="Genomic_DNA"/>
</dbReference>
<evidence type="ECO:0000313" key="8">
    <source>
        <dbReference type="Proteomes" id="UP000187499"/>
    </source>
</evidence>
<dbReference type="GO" id="GO:0047804">
    <property type="term" value="F:cysteine-S-conjugate beta-lyase activity"/>
    <property type="evidence" value="ECO:0007669"/>
    <property type="project" value="UniProtKB-EC"/>
</dbReference>
<dbReference type="InterPro" id="IPR015422">
    <property type="entry name" value="PyrdxlP-dep_Trfase_small"/>
</dbReference>
<comment type="cofactor">
    <cofactor evidence="1">
        <name>pyridoxal 5'-phosphate</name>
        <dbReference type="ChEBI" id="CHEBI:597326"/>
    </cofactor>
</comment>
<dbReference type="NCBIfam" id="TIGR04350">
    <property type="entry name" value="C_S_lyase_PatB"/>
    <property type="match status" value="1"/>
</dbReference>
<dbReference type="PANTHER" id="PTHR43525:SF1">
    <property type="entry name" value="PROTEIN MALY"/>
    <property type="match status" value="1"/>
</dbReference>
<dbReference type="SUPFAM" id="SSF53383">
    <property type="entry name" value="PLP-dependent transferases"/>
    <property type="match status" value="1"/>
</dbReference>
<dbReference type="OrthoDB" id="9802872at2"/>
<dbReference type="AlphaFoldDB" id="A0A1P8Q1T1"/>
<evidence type="ECO:0000256" key="3">
    <source>
        <dbReference type="ARBA" id="ARBA00022898"/>
    </source>
</evidence>
<evidence type="ECO:0000256" key="2">
    <source>
        <dbReference type="ARBA" id="ARBA00012224"/>
    </source>
</evidence>
<dbReference type="InterPro" id="IPR027619">
    <property type="entry name" value="C-S_lyase_PatB-like"/>
</dbReference>
<dbReference type="STRING" id="1847728.BTM29_04110"/>
<feature type="domain" description="Aminotransferase class I/classII large" evidence="6">
    <location>
        <begin position="33"/>
        <end position="377"/>
    </location>
</feature>
<evidence type="ECO:0000256" key="5">
    <source>
        <dbReference type="ARBA" id="ARBA00037974"/>
    </source>
</evidence>
<dbReference type="InterPro" id="IPR051798">
    <property type="entry name" value="Class-II_PLP-Dep_Aminotrans"/>
</dbReference>
<gene>
    <name evidence="7" type="ORF">BTM29_04110</name>
</gene>
<accession>A0A1P8Q1T1</accession>
<keyword evidence="8" id="KW-1185">Reference proteome</keyword>
<name>A0A1P8Q1T1_9LACO</name>
<dbReference type="Gene3D" id="3.90.1150.10">
    <property type="entry name" value="Aspartate Aminotransferase, domain 1"/>
    <property type="match status" value="1"/>
</dbReference>